<proteinExistence type="predicted"/>
<keyword evidence="3" id="KW-1185">Reference proteome</keyword>
<evidence type="ECO:0000313" key="3">
    <source>
        <dbReference type="Proteomes" id="UP000248795"/>
    </source>
</evidence>
<dbReference type="RefSeq" id="WP_111196047.1">
    <property type="nucleotide sequence ID" value="NZ_QKVK01000001.1"/>
</dbReference>
<dbReference type="Proteomes" id="UP000248795">
    <property type="component" value="Unassembled WGS sequence"/>
</dbReference>
<dbReference type="AlphaFoldDB" id="A0A2W2BR69"/>
<keyword evidence="1" id="KW-0472">Membrane</keyword>
<accession>A0A2W2BR69</accession>
<sequence length="55" mass="5821">MNILARYLREESGATAIEYALLAGLIALVIITAVTQLGTRVNEIFGDIKSGLSGI</sequence>
<evidence type="ECO:0000256" key="1">
    <source>
        <dbReference type="SAM" id="Phobius"/>
    </source>
</evidence>
<dbReference type="Pfam" id="PF04964">
    <property type="entry name" value="Flp_Fap"/>
    <property type="match status" value="1"/>
</dbReference>
<keyword evidence="1" id="KW-0812">Transmembrane</keyword>
<evidence type="ECO:0000313" key="2">
    <source>
        <dbReference type="EMBL" id="PZF78719.1"/>
    </source>
</evidence>
<feature type="transmembrane region" description="Helical" evidence="1">
    <location>
        <begin position="20"/>
        <end position="39"/>
    </location>
</feature>
<dbReference type="InterPro" id="IPR007047">
    <property type="entry name" value="Flp_Fap"/>
</dbReference>
<reference evidence="3" key="1">
    <citation type="submission" date="2018-06" db="EMBL/GenBank/DDBJ databases">
        <title>Aestuariibacter litoralis strain KCTC 52945T.</title>
        <authorList>
            <person name="Li X."/>
            <person name="Salam N."/>
            <person name="Li J.-L."/>
            <person name="Chen Y.-M."/>
            <person name="Yang Z.-W."/>
            <person name="Zhang L.-Y."/>
            <person name="Han M.-X."/>
            <person name="Xiao M."/>
            <person name="Li W.-J."/>
        </authorList>
    </citation>
    <scope>NUCLEOTIDE SEQUENCE [LARGE SCALE GENOMIC DNA]</scope>
    <source>
        <strain evidence="3">KCTC 52945</strain>
    </source>
</reference>
<comment type="caution">
    <text evidence="2">The sequence shown here is derived from an EMBL/GenBank/DDBJ whole genome shotgun (WGS) entry which is preliminary data.</text>
</comment>
<keyword evidence="1" id="KW-1133">Transmembrane helix</keyword>
<gene>
    <name evidence="2" type="ORF">DK847_02635</name>
</gene>
<dbReference type="EMBL" id="QKVK01000001">
    <property type="protein sequence ID" value="PZF78719.1"/>
    <property type="molecule type" value="Genomic_DNA"/>
</dbReference>
<name>A0A2W2BR69_9HYPH</name>
<protein>
    <submittedName>
        <fullName evidence="2">Flp family type IVb pilin</fullName>
    </submittedName>
</protein>
<organism evidence="2 3">
    <name type="scientific">Aestuariivirga litoralis</name>
    <dbReference type="NCBI Taxonomy" id="2650924"/>
    <lineage>
        <taxon>Bacteria</taxon>
        <taxon>Pseudomonadati</taxon>
        <taxon>Pseudomonadota</taxon>
        <taxon>Alphaproteobacteria</taxon>
        <taxon>Hyphomicrobiales</taxon>
        <taxon>Aestuariivirgaceae</taxon>
        <taxon>Aestuariivirga</taxon>
    </lineage>
</organism>